<dbReference type="AlphaFoldDB" id="A0A660SCJ7"/>
<feature type="transmembrane region" description="Helical" evidence="6">
    <location>
        <begin position="173"/>
        <end position="190"/>
    </location>
</feature>
<accession>A0A660SCJ7</accession>
<evidence type="ECO:0000256" key="3">
    <source>
        <dbReference type="ARBA" id="ARBA00022692"/>
    </source>
</evidence>
<evidence type="ECO:0000256" key="5">
    <source>
        <dbReference type="ARBA" id="ARBA00023136"/>
    </source>
</evidence>
<dbReference type="InterPro" id="IPR000620">
    <property type="entry name" value="EamA_dom"/>
</dbReference>
<evidence type="ECO:0000313" key="8">
    <source>
        <dbReference type="EMBL" id="RKX68565.1"/>
    </source>
</evidence>
<sequence>MAVLNATLIGHLQPIFIIIFNASLIQADRLGRFDYLGITFMILAGLFVTTRTIDNLKLLRFGTTGDLLVLSATIAWATTALVARRYLRGLDPAIIAFYRFFFALIIFFPFLLLTNGITITNIYQILIGIVIGTILYYLGIKWIKAAQVSALELSTPFFATVFGTIILKEYITPFQGIGIGLLFGGIYFLSRS</sequence>
<name>A0A660SCJ7_UNCW3</name>
<feature type="transmembrane region" description="Helical" evidence="6">
    <location>
        <begin position="65"/>
        <end position="83"/>
    </location>
</feature>
<feature type="transmembrane region" description="Helical" evidence="6">
    <location>
        <begin position="150"/>
        <end position="167"/>
    </location>
</feature>
<dbReference type="InterPro" id="IPR050638">
    <property type="entry name" value="AA-Vitamin_Transporters"/>
</dbReference>
<dbReference type="Proteomes" id="UP000268469">
    <property type="component" value="Unassembled WGS sequence"/>
</dbReference>
<feature type="domain" description="EamA" evidence="7">
    <location>
        <begin position="64"/>
        <end position="190"/>
    </location>
</feature>
<reference evidence="8 9" key="1">
    <citation type="submission" date="2018-06" db="EMBL/GenBank/DDBJ databases">
        <title>Extensive metabolic versatility and redundancy in microbially diverse, dynamic hydrothermal sediments.</title>
        <authorList>
            <person name="Dombrowski N."/>
            <person name="Teske A."/>
            <person name="Baker B.J."/>
        </authorList>
    </citation>
    <scope>NUCLEOTIDE SEQUENCE [LARGE SCALE GENOMIC DNA]</scope>
    <source>
        <strain evidence="8">B36_G15</strain>
    </source>
</reference>
<dbReference type="Pfam" id="PF00892">
    <property type="entry name" value="EamA"/>
    <property type="match status" value="1"/>
</dbReference>
<keyword evidence="3 6" id="KW-0812">Transmembrane</keyword>
<evidence type="ECO:0000256" key="2">
    <source>
        <dbReference type="ARBA" id="ARBA00007362"/>
    </source>
</evidence>
<feature type="transmembrane region" description="Helical" evidence="6">
    <location>
        <begin position="119"/>
        <end position="138"/>
    </location>
</feature>
<protein>
    <recommendedName>
        <fullName evidence="7">EamA domain-containing protein</fullName>
    </recommendedName>
</protein>
<keyword evidence="4 6" id="KW-1133">Transmembrane helix</keyword>
<keyword evidence="5 6" id="KW-0472">Membrane</keyword>
<evidence type="ECO:0000256" key="1">
    <source>
        <dbReference type="ARBA" id="ARBA00004141"/>
    </source>
</evidence>
<dbReference type="PANTHER" id="PTHR32322:SF2">
    <property type="entry name" value="EAMA DOMAIN-CONTAINING PROTEIN"/>
    <property type="match status" value="1"/>
</dbReference>
<feature type="transmembrane region" description="Helical" evidence="6">
    <location>
        <begin position="95"/>
        <end position="113"/>
    </location>
</feature>
<comment type="similarity">
    <text evidence="2">Belongs to the EamA transporter family.</text>
</comment>
<feature type="transmembrane region" description="Helical" evidence="6">
    <location>
        <begin position="6"/>
        <end position="23"/>
    </location>
</feature>
<evidence type="ECO:0000256" key="6">
    <source>
        <dbReference type="SAM" id="Phobius"/>
    </source>
</evidence>
<proteinExistence type="inferred from homology"/>
<comment type="caution">
    <text evidence="8">The sequence shown here is derived from an EMBL/GenBank/DDBJ whole genome shotgun (WGS) entry which is preliminary data.</text>
</comment>
<gene>
    <name evidence="8" type="ORF">DRP53_10490</name>
</gene>
<evidence type="ECO:0000256" key="4">
    <source>
        <dbReference type="ARBA" id="ARBA00022989"/>
    </source>
</evidence>
<comment type="subcellular location">
    <subcellularLocation>
        <location evidence="1">Membrane</location>
        <topology evidence="1">Multi-pass membrane protein</topology>
    </subcellularLocation>
</comment>
<organism evidence="8 9">
    <name type="scientific">candidate division WOR-3 bacterium</name>
    <dbReference type="NCBI Taxonomy" id="2052148"/>
    <lineage>
        <taxon>Bacteria</taxon>
        <taxon>Bacteria division WOR-3</taxon>
    </lineage>
</organism>
<dbReference type="PANTHER" id="PTHR32322">
    <property type="entry name" value="INNER MEMBRANE TRANSPORTER"/>
    <property type="match status" value="1"/>
</dbReference>
<dbReference type="GO" id="GO:0016020">
    <property type="term" value="C:membrane"/>
    <property type="evidence" value="ECO:0007669"/>
    <property type="project" value="UniProtKB-SubCell"/>
</dbReference>
<evidence type="ECO:0000313" key="9">
    <source>
        <dbReference type="Proteomes" id="UP000268469"/>
    </source>
</evidence>
<evidence type="ECO:0000259" key="7">
    <source>
        <dbReference type="Pfam" id="PF00892"/>
    </source>
</evidence>
<dbReference type="EMBL" id="QNBE01000149">
    <property type="protein sequence ID" value="RKX68565.1"/>
    <property type="molecule type" value="Genomic_DNA"/>
</dbReference>
<feature type="transmembrane region" description="Helical" evidence="6">
    <location>
        <begin position="35"/>
        <end position="53"/>
    </location>
</feature>
<dbReference type="SUPFAM" id="SSF103481">
    <property type="entry name" value="Multidrug resistance efflux transporter EmrE"/>
    <property type="match status" value="1"/>
</dbReference>
<dbReference type="InterPro" id="IPR037185">
    <property type="entry name" value="EmrE-like"/>
</dbReference>